<dbReference type="eggNOG" id="ENOG502SF93">
    <property type="taxonomic scope" value="Eukaryota"/>
</dbReference>
<dbReference type="InterPro" id="IPR054208">
    <property type="entry name" value="DUF6914"/>
</dbReference>
<protein>
    <submittedName>
        <fullName evidence="1">Uncharacterized protein</fullName>
    </submittedName>
</protein>
<name>T5ANE2_OPHSC</name>
<organism evidence="1 2">
    <name type="scientific">Ophiocordyceps sinensis (strain Co18 / CGMCC 3.14243)</name>
    <name type="common">Yarsagumba caterpillar fungus</name>
    <name type="synonym">Hirsutella sinensis</name>
    <dbReference type="NCBI Taxonomy" id="911162"/>
    <lineage>
        <taxon>Eukaryota</taxon>
        <taxon>Fungi</taxon>
        <taxon>Dikarya</taxon>
        <taxon>Ascomycota</taxon>
        <taxon>Pezizomycotina</taxon>
        <taxon>Sordariomycetes</taxon>
        <taxon>Hypocreomycetidae</taxon>
        <taxon>Hypocreales</taxon>
        <taxon>Ophiocordycipitaceae</taxon>
        <taxon>Ophiocordyceps</taxon>
    </lineage>
</organism>
<proteinExistence type="predicted"/>
<dbReference type="EMBL" id="KE652216">
    <property type="protein sequence ID" value="EQL03348.1"/>
    <property type="molecule type" value="Genomic_DNA"/>
</dbReference>
<dbReference type="HOGENOM" id="CLU_095770_2_0_1"/>
<evidence type="ECO:0000313" key="1">
    <source>
        <dbReference type="EMBL" id="EQL03348.1"/>
    </source>
</evidence>
<dbReference type="Pfam" id="PF21858">
    <property type="entry name" value="DUF6914"/>
    <property type="match status" value="1"/>
</dbReference>
<reference evidence="1 2" key="1">
    <citation type="journal article" date="2013" name="Chin. Sci. Bull.">
        <title>Genome survey uncovers the secrets of sex and lifestyle in caterpillar fungus.</title>
        <authorList>
            <person name="Hu X."/>
            <person name="Zhang Y."/>
            <person name="Xiao G."/>
            <person name="Zheng P."/>
            <person name="Xia Y."/>
            <person name="Zhang X."/>
            <person name="St Leger R.J."/>
            <person name="Liu X."/>
            <person name="Wang C."/>
        </authorList>
    </citation>
    <scope>NUCLEOTIDE SEQUENCE [LARGE SCALE GENOMIC DNA]</scope>
    <source>
        <strain evidence="2">Co18 / CGMCC 3.14243</strain>
        <tissue evidence="1">Fruit-body</tissue>
    </source>
</reference>
<gene>
    <name evidence="1" type="ORF">OCS_00924</name>
</gene>
<evidence type="ECO:0000313" key="2">
    <source>
        <dbReference type="Proteomes" id="UP000019374"/>
    </source>
</evidence>
<dbReference type="Proteomes" id="UP000019374">
    <property type="component" value="Unassembled WGS sequence"/>
</dbReference>
<sequence>MFGNKKRLYVALYANEVSNDDLCRYSWSLLVGPKNESRGSCMGWRYQIRRSKHGAWRYEASQCDVRNTPDLLVRVLVAKVTDPDHLAQICLVVRARDSYPTCRDWVQDVLAALERDGRTVGKAMLNRDKIYHDAKDYAMNKKNSGRFLDDASPKPTFDMLQDLETVS</sequence>
<accession>T5ANE2</accession>
<dbReference type="AlphaFoldDB" id="T5ANE2"/>